<dbReference type="SUPFAM" id="SSF55729">
    <property type="entry name" value="Acyl-CoA N-acyltransferases (Nat)"/>
    <property type="match status" value="1"/>
</dbReference>
<dbReference type="RefSeq" id="WP_348787665.1">
    <property type="nucleotide sequence ID" value="NZ_CP157390.1"/>
</dbReference>
<gene>
    <name evidence="2" type="ORF">AAME72_16740</name>
</gene>
<dbReference type="EMBL" id="CP157390">
    <property type="protein sequence ID" value="XBM47699.1"/>
    <property type="molecule type" value="Genomic_DNA"/>
</dbReference>
<dbReference type="PROSITE" id="PS51186">
    <property type="entry name" value="GNAT"/>
    <property type="match status" value="1"/>
</dbReference>
<evidence type="ECO:0000259" key="1">
    <source>
        <dbReference type="PROSITE" id="PS51186"/>
    </source>
</evidence>
<dbReference type="Gene3D" id="3.40.630.30">
    <property type="match status" value="1"/>
</dbReference>
<feature type="domain" description="N-acetyltransferase" evidence="1">
    <location>
        <begin position="10"/>
        <end position="166"/>
    </location>
</feature>
<dbReference type="GO" id="GO:0005829">
    <property type="term" value="C:cytosol"/>
    <property type="evidence" value="ECO:0007669"/>
    <property type="project" value="InterPro"/>
</dbReference>
<dbReference type="EC" id="2.3.1.-" evidence="2"/>
<evidence type="ECO:0000313" key="2">
    <source>
        <dbReference type="EMBL" id="XBM47699.1"/>
    </source>
</evidence>
<dbReference type="InterPro" id="IPR003484">
    <property type="entry name" value="NodA"/>
</dbReference>
<dbReference type="GO" id="GO:0016747">
    <property type="term" value="F:acyltransferase activity, transferring groups other than amino-acyl groups"/>
    <property type="evidence" value="ECO:0007669"/>
    <property type="project" value="InterPro"/>
</dbReference>
<sequence>MTRGPDRPEPAIAVHRHDTAALLAALGPFFDAEYNAEFGAWEPQQPYGYAPFDVRVVARMGTAVVGHAGFQRRVIAVGDAEVVVGGTGGVLIAPEQRGTGLGRRLMRATLAAMRDALPVDFGYLGCREEVAGFYESVGWTRVRVAERSVSARDGRPVHQEAGPPILIAPASRAVVEWPTGPVDLRGRPW</sequence>
<dbReference type="InterPro" id="IPR000182">
    <property type="entry name" value="GNAT_dom"/>
</dbReference>
<protein>
    <submittedName>
        <fullName evidence="2">GNAT family N-acetyltransferase</fullName>
        <ecNumber evidence="2">2.3.1.-</ecNumber>
    </submittedName>
</protein>
<proteinExistence type="predicted"/>
<organism evidence="2">
    <name type="scientific">Leifsonia sp. NPDC080035</name>
    <dbReference type="NCBI Taxonomy" id="3143936"/>
    <lineage>
        <taxon>Bacteria</taxon>
        <taxon>Bacillati</taxon>
        <taxon>Actinomycetota</taxon>
        <taxon>Actinomycetes</taxon>
        <taxon>Micrococcales</taxon>
        <taxon>Microbacteriaceae</taxon>
        <taxon>Leifsonia</taxon>
    </lineage>
</organism>
<accession>A0AAU7GB36</accession>
<reference evidence="2" key="1">
    <citation type="submission" date="2024-05" db="EMBL/GenBank/DDBJ databases">
        <title>The Natural Products Discovery Center: Release of the First 8490 Sequenced Strains for Exploring Actinobacteria Biosynthetic Diversity.</title>
        <authorList>
            <person name="Kalkreuter E."/>
            <person name="Kautsar S.A."/>
            <person name="Yang D."/>
            <person name="Bader C.D."/>
            <person name="Teijaro C.N."/>
            <person name="Fluegel L."/>
            <person name="Davis C.M."/>
            <person name="Simpson J.R."/>
            <person name="Lauterbach L."/>
            <person name="Steele A.D."/>
            <person name="Gui C."/>
            <person name="Meng S."/>
            <person name="Li G."/>
            <person name="Viehrig K."/>
            <person name="Ye F."/>
            <person name="Su P."/>
            <person name="Kiefer A.F."/>
            <person name="Nichols A."/>
            <person name="Cepeda A.J."/>
            <person name="Yan W."/>
            <person name="Fan B."/>
            <person name="Jiang Y."/>
            <person name="Adhikari A."/>
            <person name="Zheng C.-J."/>
            <person name="Schuster L."/>
            <person name="Cowan T.M."/>
            <person name="Smanski M.J."/>
            <person name="Chevrette M.G."/>
            <person name="de Carvalho L.P.S."/>
            <person name="Shen B."/>
        </authorList>
    </citation>
    <scope>NUCLEOTIDE SEQUENCE</scope>
    <source>
        <strain evidence="2">NPDC080035</strain>
    </source>
</reference>
<keyword evidence="2" id="KW-0808">Transferase</keyword>
<dbReference type="AlphaFoldDB" id="A0AAU7GB36"/>
<name>A0AAU7GB36_9MICO</name>
<keyword evidence="2" id="KW-0012">Acyltransferase</keyword>
<dbReference type="InterPro" id="IPR016181">
    <property type="entry name" value="Acyl_CoA_acyltransferase"/>
</dbReference>
<dbReference type="Pfam" id="PF02474">
    <property type="entry name" value="NodA"/>
    <property type="match status" value="1"/>
</dbReference>